<proteinExistence type="predicted"/>
<evidence type="ECO:0000313" key="3">
    <source>
        <dbReference type="EMBL" id="EDQ33093.1"/>
    </source>
</evidence>
<dbReference type="Gene3D" id="1.10.260.40">
    <property type="entry name" value="lambda repressor-like DNA-binding domains"/>
    <property type="match status" value="1"/>
</dbReference>
<gene>
    <name evidence="3" type="ORF">HPDFL43_16496</name>
</gene>
<dbReference type="PANTHER" id="PTHR46797">
    <property type="entry name" value="HTH-TYPE TRANSCRIPTIONAL REGULATOR"/>
    <property type="match status" value="1"/>
</dbReference>
<dbReference type="InterPro" id="IPR013096">
    <property type="entry name" value="Cupin_2"/>
</dbReference>
<keyword evidence="1" id="KW-0238">DNA-binding</keyword>
<dbReference type="PROSITE" id="PS50943">
    <property type="entry name" value="HTH_CROC1"/>
    <property type="match status" value="1"/>
</dbReference>
<dbReference type="CDD" id="cd02209">
    <property type="entry name" value="cupin_XRE_C"/>
    <property type="match status" value="1"/>
</dbReference>
<evidence type="ECO:0000259" key="2">
    <source>
        <dbReference type="PROSITE" id="PS50943"/>
    </source>
</evidence>
<dbReference type="HOGENOM" id="CLU_085376_1_4_5"/>
<evidence type="ECO:0000256" key="1">
    <source>
        <dbReference type="ARBA" id="ARBA00023125"/>
    </source>
</evidence>
<dbReference type="Proteomes" id="UP000004291">
    <property type="component" value="Chromosome"/>
</dbReference>
<dbReference type="SUPFAM" id="SSF47413">
    <property type="entry name" value="lambda repressor-like DNA-binding domains"/>
    <property type="match status" value="1"/>
</dbReference>
<dbReference type="InterPro" id="IPR011051">
    <property type="entry name" value="RmlC_Cupin_sf"/>
</dbReference>
<dbReference type="PANTHER" id="PTHR46797:SF1">
    <property type="entry name" value="METHYLPHOSPHONATE SYNTHASE"/>
    <property type="match status" value="1"/>
</dbReference>
<dbReference type="CDD" id="cd00093">
    <property type="entry name" value="HTH_XRE"/>
    <property type="match status" value="1"/>
</dbReference>
<comment type="caution">
    <text evidence="3">The sequence shown here is derived from an EMBL/GenBank/DDBJ whole genome shotgun (WGS) entry which is preliminary data.</text>
</comment>
<dbReference type="InterPro" id="IPR010982">
    <property type="entry name" value="Lambda_DNA-bd_dom_sf"/>
</dbReference>
<sequence>MASEQQRKKIDTAASETDHNDVLIGARLRHMRIASGLKLKDVAAAADCSESMLSKVETGHVSPSINMLHRITKVLNVNISGLFAPVEETSRFIQRQGTRSVLSESYMRHGPGLALERLTPYEIHGHLQGQLHVIAPGAASDGAIQHEGEEVGYVVEGSLELTVGDQTVLLGAGDSFFFDSSRPHSYRNPGKVVARVVWVNSPPSY</sequence>
<organism evidence="3 4">
    <name type="scientific">Hoeflea phototrophica (strain DSM 17068 / NCIMB 14078 / DFL-43)</name>
    <dbReference type="NCBI Taxonomy" id="411684"/>
    <lineage>
        <taxon>Bacteria</taxon>
        <taxon>Pseudomonadati</taxon>
        <taxon>Pseudomonadota</taxon>
        <taxon>Alphaproteobacteria</taxon>
        <taxon>Hyphomicrobiales</taxon>
        <taxon>Rhizobiaceae</taxon>
        <taxon>Hoeflea</taxon>
    </lineage>
</organism>
<protein>
    <submittedName>
        <fullName evidence="3">Cupin domain/Helix-turn-helix</fullName>
    </submittedName>
</protein>
<dbReference type="EMBL" id="ABIA03000004">
    <property type="protein sequence ID" value="EDQ33093.1"/>
    <property type="molecule type" value="Genomic_DNA"/>
</dbReference>
<dbReference type="eggNOG" id="COG1396">
    <property type="taxonomic scope" value="Bacteria"/>
</dbReference>
<dbReference type="InterPro" id="IPR001387">
    <property type="entry name" value="Cro/C1-type_HTH"/>
</dbReference>
<dbReference type="Pfam" id="PF07883">
    <property type="entry name" value="Cupin_2"/>
    <property type="match status" value="1"/>
</dbReference>
<dbReference type="GO" id="GO:0005829">
    <property type="term" value="C:cytosol"/>
    <property type="evidence" value="ECO:0007669"/>
    <property type="project" value="TreeGrafter"/>
</dbReference>
<name>A9D7J9_HOEPD</name>
<dbReference type="STRING" id="411684.HPDFL43_16496"/>
<dbReference type="InterPro" id="IPR050807">
    <property type="entry name" value="TransReg_Diox_bact_type"/>
</dbReference>
<reference evidence="3 4" key="1">
    <citation type="submission" date="2007-10" db="EMBL/GenBank/DDBJ databases">
        <authorList>
            <person name="Wagner-Dobler I."/>
            <person name="Ferriera S."/>
            <person name="Johnson J."/>
            <person name="Kravitz S."/>
            <person name="Beeson K."/>
            <person name="Sutton G."/>
            <person name="Rogers Y.-H."/>
            <person name="Friedman R."/>
            <person name="Frazier M."/>
            <person name="Venter J.C."/>
        </authorList>
    </citation>
    <scope>NUCLEOTIDE SEQUENCE [LARGE SCALE GENOMIC DNA]</scope>
    <source>
        <strain evidence="3 4">DFL-43</strain>
    </source>
</reference>
<evidence type="ECO:0000313" key="4">
    <source>
        <dbReference type="Proteomes" id="UP000004291"/>
    </source>
</evidence>
<dbReference type="GO" id="GO:0003700">
    <property type="term" value="F:DNA-binding transcription factor activity"/>
    <property type="evidence" value="ECO:0007669"/>
    <property type="project" value="TreeGrafter"/>
</dbReference>
<dbReference type="Pfam" id="PF13560">
    <property type="entry name" value="HTH_31"/>
    <property type="match status" value="1"/>
</dbReference>
<dbReference type="GO" id="GO:0003677">
    <property type="term" value="F:DNA binding"/>
    <property type="evidence" value="ECO:0007669"/>
    <property type="project" value="UniProtKB-KW"/>
</dbReference>
<dbReference type="AlphaFoldDB" id="A9D7J9"/>
<reference evidence="3 4" key="2">
    <citation type="submission" date="2012-06" db="EMBL/GenBank/DDBJ databases">
        <authorList>
            <person name="Fiebig A."/>
        </authorList>
    </citation>
    <scope>NUCLEOTIDE SEQUENCE [LARGE SCALE GENOMIC DNA]</scope>
    <source>
        <strain evidence="3 4">DFL-43</strain>
    </source>
</reference>
<keyword evidence="4" id="KW-1185">Reference proteome</keyword>
<dbReference type="eggNOG" id="COG3837">
    <property type="taxonomic scope" value="Bacteria"/>
</dbReference>
<dbReference type="Gene3D" id="2.60.120.10">
    <property type="entry name" value="Jelly Rolls"/>
    <property type="match status" value="1"/>
</dbReference>
<dbReference type="SMART" id="SM00530">
    <property type="entry name" value="HTH_XRE"/>
    <property type="match status" value="1"/>
</dbReference>
<accession>A9D7J9</accession>
<feature type="domain" description="HTH cro/C1-type" evidence="2">
    <location>
        <begin position="28"/>
        <end position="82"/>
    </location>
</feature>
<dbReference type="InterPro" id="IPR014710">
    <property type="entry name" value="RmlC-like_jellyroll"/>
</dbReference>
<dbReference type="SUPFAM" id="SSF51182">
    <property type="entry name" value="RmlC-like cupins"/>
    <property type="match status" value="1"/>
</dbReference>